<dbReference type="RefSeq" id="WP_036213675.1">
    <property type="nucleotide sequence ID" value="NZ_AVPT01000048.1"/>
</dbReference>
<keyword evidence="7 11" id="KW-0808">Transferase</keyword>
<dbReference type="Gene3D" id="3.90.1150.10">
    <property type="entry name" value="Aspartate Aminotransferase, domain 1"/>
    <property type="match status" value="1"/>
</dbReference>
<dbReference type="STRING" id="913325.N799_11965"/>
<dbReference type="NCBIfam" id="TIGR01141">
    <property type="entry name" value="hisC"/>
    <property type="match status" value="1"/>
</dbReference>
<comment type="similarity">
    <text evidence="3 11">Belongs to the class-II pyridoxal-phosphate-dependent aminotransferase family. Histidinol-phosphate aminotransferase subfamily.</text>
</comment>
<proteinExistence type="inferred from homology"/>
<dbReference type="InterPro" id="IPR015424">
    <property type="entry name" value="PyrdxlP-dep_Trfase"/>
</dbReference>
<feature type="domain" description="Aminotransferase class I/classII large" evidence="12">
    <location>
        <begin position="47"/>
        <end position="354"/>
    </location>
</feature>
<keyword evidence="9 11" id="KW-0368">Histidine biosynthesis</keyword>
<evidence type="ECO:0000256" key="4">
    <source>
        <dbReference type="ARBA" id="ARBA00011738"/>
    </source>
</evidence>
<protein>
    <recommendedName>
        <fullName evidence="11">Histidinol-phosphate aminotransferase</fullName>
        <ecNumber evidence="11">2.6.1.9</ecNumber>
    </recommendedName>
    <alternativeName>
        <fullName evidence="11">Imidazole acetol-phosphate transaminase</fullName>
    </alternativeName>
</protein>
<evidence type="ECO:0000313" key="14">
    <source>
        <dbReference type="Proteomes" id="UP000029989"/>
    </source>
</evidence>
<dbReference type="PANTHER" id="PTHR42885">
    <property type="entry name" value="HISTIDINOL-PHOSPHATE AMINOTRANSFERASE-RELATED"/>
    <property type="match status" value="1"/>
</dbReference>
<evidence type="ECO:0000256" key="6">
    <source>
        <dbReference type="ARBA" id="ARBA00022605"/>
    </source>
</evidence>
<comment type="pathway">
    <text evidence="2 11">Amino-acid biosynthesis; L-histidine biosynthesis; L-histidine from 5-phospho-alpha-D-ribose 1-diphosphate: step 7/9.</text>
</comment>
<keyword evidence="5 11" id="KW-0032">Aminotransferase</keyword>
<evidence type="ECO:0000256" key="10">
    <source>
        <dbReference type="ARBA" id="ARBA00047481"/>
    </source>
</evidence>
<dbReference type="InterPro" id="IPR015421">
    <property type="entry name" value="PyrdxlP-dep_Trfase_major"/>
</dbReference>
<evidence type="ECO:0000313" key="13">
    <source>
        <dbReference type="EMBL" id="KGM53275.1"/>
    </source>
</evidence>
<gene>
    <name evidence="11" type="primary">hisC</name>
    <name evidence="13" type="ORF">N799_11965</name>
</gene>
<dbReference type="InterPro" id="IPR005861">
    <property type="entry name" value="HisP_aminotrans"/>
</dbReference>
<dbReference type="GO" id="GO:0030170">
    <property type="term" value="F:pyridoxal phosphate binding"/>
    <property type="evidence" value="ECO:0007669"/>
    <property type="project" value="InterPro"/>
</dbReference>
<dbReference type="InterPro" id="IPR015422">
    <property type="entry name" value="PyrdxlP-dep_Trfase_small"/>
</dbReference>
<dbReference type="InterPro" id="IPR004839">
    <property type="entry name" value="Aminotransferase_I/II_large"/>
</dbReference>
<dbReference type="GO" id="GO:0000105">
    <property type="term" value="P:L-histidine biosynthetic process"/>
    <property type="evidence" value="ECO:0007669"/>
    <property type="project" value="UniProtKB-UniRule"/>
</dbReference>
<comment type="cofactor">
    <cofactor evidence="1 11">
        <name>pyridoxal 5'-phosphate</name>
        <dbReference type="ChEBI" id="CHEBI:597326"/>
    </cofactor>
</comment>
<dbReference type="EMBL" id="AVPT01000048">
    <property type="protein sequence ID" value="KGM53275.1"/>
    <property type="molecule type" value="Genomic_DNA"/>
</dbReference>
<sequence>MSASPMDLLRDDLRDFAGYRSARSSRLVGDAWLNANESPWPNPVVGADGLRRYPEPQPTALRAAMAARYGCLPEQVLAGRGSDEGIDLLIRALCRPGADAVVVTPPTFGMYEVCARLHWARVLGVPLEDGDAGFRCDSDAVAETVLAGGAKLVFLCSPGNPGGNLLPLADIDALARRLQGRALVVVDEAYIEFAQAISAVTLVGRHRNVAVLRTLSKAHALAAARVGCVVADAELVAMLQRCQSPYPLAAPCSELACNALGDAAWQATRTRIDAVIEERGRLAHQMAQLPSVARVYPSSANFLLVRFTDARVAMQHLLRAGIVVRDMRAHDGMADALRITVGTPSQNRRVIEAIAAMEVAA</sequence>
<keyword evidence="14" id="KW-1185">Reference proteome</keyword>
<evidence type="ECO:0000259" key="12">
    <source>
        <dbReference type="Pfam" id="PF00155"/>
    </source>
</evidence>
<name>A0A0A0EST1_9GAMM</name>
<dbReference type="CDD" id="cd00609">
    <property type="entry name" value="AAT_like"/>
    <property type="match status" value="1"/>
</dbReference>
<evidence type="ECO:0000256" key="3">
    <source>
        <dbReference type="ARBA" id="ARBA00007970"/>
    </source>
</evidence>
<comment type="caution">
    <text evidence="13">The sequence shown here is derived from an EMBL/GenBank/DDBJ whole genome shotgun (WGS) entry which is preliminary data.</text>
</comment>
<dbReference type="eggNOG" id="COG0079">
    <property type="taxonomic scope" value="Bacteria"/>
</dbReference>
<dbReference type="Pfam" id="PF00155">
    <property type="entry name" value="Aminotran_1_2"/>
    <property type="match status" value="1"/>
</dbReference>
<accession>A0A0A0EST1</accession>
<evidence type="ECO:0000256" key="7">
    <source>
        <dbReference type="ARBA" id="ARBA00022679"/>
    </source>
</evidence>
<evidence type="ECO:0000256" key="2">
    <source>
        <dbReference type="ARBA" id="ARBA00005011"/>
    </source>
</evidence>
<dbReference type="UniPathway" id="UPA00031">
    <property type="reaction ID" value="UER00012"/>
</dbReference>
<dbReference type="Proteomes" id="UP000029989">
    <property type="component" value="Unassembled WGS sequence"/>
</dbReference>
<evidence type="ECO:0000256" key="9">
    <source>
        <dbReference type="ARBA" id="ARBA00023102"/>
    </source>
</evidence>
<dbReference type="PANTHER" id="PTHR42885:SF2">
    <property type="entry name" value="HISTIDINOL-PHOSPHATE AMINOTRANSFERASE"/>
    <property type="match status" value="1"/>
</dbReference>
<keyword evidence="8 11" id="KW-0663">Pyridoxal phosphate</keyword>
<dbReference type="AlphaFoldDB" id="A0A0A0EST1"/>
<evidence type="ECO:0000256" key="8">
    <source>
        <dbReference type="ARBA" id="ARBA00022898"/>
    </source>
</evidence>
<keyword evidence="6 11" id="KW-0028">Amino-acid biosynthesis</keyword>
<comment type="subunit">
    <text evidence="4 11">Homodimer.</text>
</comment>
<reference evidence="13 14" key="1">
    <citation type="journal article" date="2015" name="Stand. Genomic Sci.">
        <title>Genomic information of the arsenic-resistant bacterium Lysobacter arseniciresistens type strain ZS79(T) and comparison of Lysobacter draft genomes.</title>
        <authorList>
            <person name="Liu L."/>
            <person name="Zhang S."/>
            <person name="Luo M."/>
            <person name="Wang G."/>
        </authorList>
    </citation>
    <scope>NUCLEOTIDE SEQUENCE [LARGE SCALE GENOMIC DNA]</scope>
    <source>
        <strain evidence="13 14">ZS79</strain>
    </source>
</reference>
<dbReference type="HAMAP" id="MF_01023">
    <property type="entry name" value="HisC_aminotrans_2"/>
    <property type="match status" value="1"/>
</dbReference>
<feature type="modified residue" description="N6-(pyridoxal phosphate)lysine" evidence="11">
    <location>
        <position position="217"/>
    </location>
</feature>
<evidence type="ECO:0000256" key="1">
    <source>
        <dbReference type="ARBA" id="ARBA00001933"/>
    </source>
</evidence>
<dbReference type="SUPFAM" id="SSF53383">
    <property type="entry name" value="PLP-dependent transferases"/>
    <property type="match status" value="1"/>
</dbReference>
<organism evidence="13 14">
    <name type="scientific">Lysobacter arseniciresistens ZS79</name>
    <dbReference type="NCBI Taxonomy" id="913325"/>
    <lineage>
        <taxon>Bacteria</taxon>
        <taxon>Pseudomonadati</taxon>
        <taxon>Pseudomonadota</taxon>
        <taxon>Gammaproteobacteria</taxon>
        <taxon>Lysobacterales</taxon>
        <taxon>Lysobacteraceae</taxon>
        <taxon>Novilysobacter</taxon>
    </lineage>
</organism>
<dbReference type="EC" id="2.6.1.9" evidence="11"/>
<comment type="catalytic activity">
    <reaction evidence="10 11">
        <text>L-histidinol phosphate + 2-oxoglutarate = 3-(imidazol-4-yl)-2-oxopropyl phosphate + L-glutamate</text>
        <dbReference type="Rhea" id="RHEA:23744"/>
        <dbReference type="ChEBI" id="CHEBI:16810"/>
        <dbReference type="ChEBI" id="CHEBI:29985"/>
        <dbReference type="ChEBI" id="CHEBI:57766"/>
        <dbReference type="ChEBI" id="CHEBI:57980"/>
        <dbReference type="EC" id="2.6.1.9"/>
    </reaction>
</comment>
<dbReference type="Gene3D" id="3.40.640.10">
    <property type="entry name" value="Type I PLP-dependent aspartate aminotransferase-like (Major domain)"/>
    <property type="match status" value="1"/>
</dbReference>
<dbReference type="GO" id="GO:0004400">
    <property type="term" value="F:histidinol-phosphate transaminase activity"/>
    <property type="evidence" value="ECO:0007669"/>
    <property type="project" value="UniProtKB-UniRule"/>
</dbReference>
<evidence type="ECO:0000256" key="5">
    <source>
        <dbReference type="ARBA" id="ARBA00022576"/>
    </source>
</evidence>
<evidence type="ECO:0000256" key="11">
    <source>
        <dbReference type="HAMAP-Rule" id="MF_01023"/>
    </source>
</evidence>